<dbReference type="NCBIfam" id="TIGR01179">
    <property type="entry name" value="galE"/>
    <property type="match status" value="1"/>
</dbReference>
<keyword evidence="12" id="KW-1185">Reference proteome</keyword>
<feature type="domain" description="NAD(P)-binding" evidence="10">
    <location>
        <begin position="55"/>
        <end position="378"/>
    </location>
</feature>
<protein>
    <recommendedName>
        <fullName evidence="6 9">UDP-glucose 4-epimerase</fullName>
        <ecNumber evidence="5 9">5.1.3.2</ecNumber>
    </recommendedName>
</protein>
<comment type="catalytic activity">
    <reaction evidence="1 9">
        <text>UDP-alpha-D-glucose = UDP-alpha-D-galactose</text>
        <dbReference type="Rhea" id="RHEA:22168"/>
        <dbReference type="ChEBI" id="CHEBI:58885"/>
        <dbReference type="ChEBI" id="CHEBI:66914"/>
        <dbReference type="EC" id="5.1.3.2"/>
    </reaction>
</comment>
<evidence type="ECO:0000256" key="6">
    <source>
        <dbReference type="ARBA" id="ARBA00018569"/>
    </source>
</evidence>
<dbReference type="InterPro" id="IPR005886">
    <property type="entry name" value="UDP_G4E"/>
</dbReference>
<reference evidence="11 12" key="1">
    <citation type="submission" date="2020-02" db="EMBL/GenBank/DDBJ databases">
        <title>Draft genome sequence of two Spirosoma agri KCTC 52727 and Spirosoma terrae KCTC 52035.</title>
        <authorList>
            <person name="Rojas J."/>
            <person name="Ambika Manirajan B."/>
            <person name="Ratering S."/>
            <person name="Suarez C."/>
            <person name="Schnell S."/>
        </authorList>
    </citation>
    <scope>NUCLEOTIDE SEQUENCE [LARGE SCALE GENOMIC DNA]</scope>
    <source>
        <strain evidence="11 12">KCTC 52727</strain>
    </source>
</reference>
<evidence type="ECO:0000256" key="2">
    <source>
        <dbReference type="ARBA" id="ARBA00001911"/>
    </source>
</evidence>
<dbReference type="EC" id="5.1.3.2" evidence="5 9"/>
<comment type="pathway">
    <text evidence="3 9">Carbohydrate metabolism; galactose metabolism.</text>
</comment>
<dbReference type="Gene3D" id="3.90.25.10">
    <property type="entry name" value="UDP-galactose 4-epimerase, domain 1"/>
    <property type="match status" value="1"/>
</dbReference>
<keyword evidence="8 9" id="KW-0413">Isomerase</keyword>
<gene>
    <name evidence="11" type="primary">galE</name>
    <name evidence="11" type="ORF">GK091_18535</name>
</gene>
<keyword evidence="9" id="KW-0119">Carbohydrate metabolism</keyword>
<evidence type="ECO:0000313" key="12">
    <source>
        <dbReference type="Proteomes" id="UP000477386"/>
    </source>
</evidence>
<evidence type="ECO:0000256" key="3">
    <source>
        <dbReference type="ARBA" id="ARBA00004947"/>
    </source>
</evidence>
<dbReference type="CDD" id="cd05247">
    <property type="entry name" value="UDP_G4E_1_SDR_e"/>
    <property type="match status" value="1"/>
</dbReference>
<evidence type="ECO:0000259" key="10">
    <source>
        <dbReference type="Pfam" id="PF16363"/>
    </source>
</evidence>
<organism evidence="11 12">
    <name type="scientific">Spirosoma agri</name>
    <dbReference type="NCBI Taxonomy" id="1987381"/>
    <lineage>
        <taxon>Bacteria</taxon>
        <taxon>Pseudomonadati</taxon>
        <taxon>Bacteroidota</taxon>
        <taxon>Cytophagia</taxon>
        <taxon>Cytophagales</taxon>
        <taxon>Cytophagaceae</taxon>
        <taxon>Spirosoma</taxon>
    </lineage>
</organism>
<evidence type="ECO:0000313" key="11">
    <source>
        <dbReference type="EMBL" id="NEU68890.1"/>
    </source>
</evidence>
<dbReference type="PANTHER" id="PTHR43725">
    <property type="entry name" value="UDP-GLUCOSE 4-EPIMERASE"/>
    <property type="match status" value="1"/>
</dbReference>
<dbReference type="InterPro" id="IPR016040">
    <property type="entry name" value="NAD(P)-bd_dom"/>
</dbReference>
<evidence type="ECO:0000256" key="1">
    <source>
        <dbReference type="ARBA" id="ARBA00000083"/>
    </source>
</evidence>
<evidence type="ECO:0000256" key="7">
    <source>
        <dbReference type="ARBA" id="ARBA00023027"/>
    </source>
</evidence>
<dbReference type="PANTHER" id="PTHR43725:SF47">
    <property type="entry name" value="UDP-GLUCOSE 4-EPIMERASE"/>
    <property type="match status" value="1"/>
</dbReference>
<dbReference type="Proteomes" id="UP000477386">
    <property type="component" value="Unassembled WGS sequence"/>
</dbReference>
<comment type="caution">
    <text evidence="11">The sequence shown here is derived from an EMBL/GenBank/DDBJ whole genome shotgun (WGS) entry which is preliminary data.</text>
</comment>
<evidence type="ECO:0000256" key="5">
    <source>
        <dbReference type="ARBA" id="ARBA00013189"/>
    </source>
</evidence>
<evidence type="ECO:0000256" key="9">
    <source>
        <dbReference type="RuleBase" id="RU366046"/>
    </source>
</evidence>
<evidence type="ECO:0000256" key="4">
    <source>
        <dbReference type="ARBA" id="ARBA00007637"/>
    </source>
</evidence>
<dbReference type="Pfam" id="PF16363">
    <property type="entry name" value="GDP_Man_Dehyd"/>
    <property type="match status" value="1"/>
</dbReference>
<dbReference type="SUPFAM" id="SSF51735">
    <property type="entry name" value="NAD(P)-binding Rossmann-fold domains"/>
    <property type="match status" value="1"/>
</dbReference>
<name>A0A6M0IKT9_9BACT</name>
<dbReference type="Gene3D" id="3.40.50.720">
    <property type="entry name" value="NAD(P)-binding Rossmann-like Domain"/>
    <property type="match status" value="1"/>
</dbReference>
<sequence>MLFCHVLVWPLDKNYFRKPLEYTTFVRLNELLSQSNNKIFIKNGLTPTGNSPKILVTGGAGFIGSHTVVSLVEAGFEPVIVDDFSNSERSVLAGLRTILGRDVVCYPADCNDAAAMEAILQKEAISGVIHFAAYKAVGESVQQPMKYYRNNLDSLMLLLELMPKYGIKNLVFSSSCTVYGQPEQLPVTEETPRLPAQSPYGNTKAISEDIIRDTVQANVPIRALALRYFNPIGAHPSAEIGELPLGVPANLIPFITQTAAGIRPSLTVYGDDYNTPDGTCIRDYIHVVDLAEAHVQALRKLSELTTDASYDVINIGTGRGETVLNIIKTFEQETGVKLNYTLGPRRPGDVEQVYADVTKANNVLDWTASRSLAESLRDAWRWQQKLGS</sequence>
<dbReference type="UniPathway" id="UPA00214"/>
<comment type="subunit">
    <text evidence="9">Homodimer.</text>
</comment>
<proteinExistence type="inferred from homology"/>
<dbReference type="InterPro" id="IPR036291">
    <property type="entry name" value="NAD(P)-bd_dom_sf"/>
</dbReference>
<comment type="similarity">
    <text evidence="4 9">Belongs to the NAD(P)-dependent epimerase/dehydratase family.</text>
</comment>
<dbReference type="EMBL" id="JAAGNZ010000002">
    <property type="protein sequence ID" value="NEU68890.1"/>
    <property type="molecule type" value="Genomic_DNA"/>
</dbReference>
<dbReference type="GO" id="GO:0006012">
    <property type="term" value="P:galactose metabolic process"/>
    <property type="evidence" value="ECO:0007669"/>
    <property type="project" value="UniProtKB-UniPathway"/>
</dbReference>
<evidence type="ECO:0000256" key="8">
    <source>
        <dbReference type="ARBA" id="ARBA00023235"/>
    </source>
</evidence>
<accession>A0A6M0IKT9</accession>
<comment type="cofactor">
    <cofactor evidence="2 9">
        <name>NAD(+)</name>
        <dbReference type="ChEBI" id="CHEBI:57540"/>
    </cofactor>
</comment>
<dbReference type="AlphaFoldDB" id="A0A6M0IKT9"/>
<dbReference type="GO" id="GO:0005829">
    <property type="term" value="C:cytosol"/>
    <property type="evidence" value="ECO:0007669"/>
    <property type="project" value="TreeGrafter"/>
</dbReference>
<dbReference type="GO" id="GO:0003978">
    <property type="term" value="F:UDP-glucose 4-epimerase activity"/>
    <property type="evidence" value="ECO:0007669"/>
    <property type="project" value="UniProtKB-UniRule"/>
</dbReference>
<keyword evidence="7 9" id="KW-0520">NAD</keyword>